<organism evidence="1 2">
    <name type="scientific">Pelagimonas phthalicica</name>
    <dbReference type="NCBI Taxonomy" id="1037362"/>
    <lineage>
        <taxon>Bacteria</taxon>
        <taxon>Pseudomonadati</taxon>
        <taxon>Pseudomonadota</taxon>
        <taxon>Alphaproteobacteria</taxon>
        <taxon>Rhodobacterales</taxon>
        <taxon>Roseobacteraceae</taxon>
        <taxon>Pelagimonas</taxon>
    </lineage>
</organism>
<dbReference type="Proteomes" id="UP000225972">
    <property type="component" value="Unassembled WGS sequence"/>
</dbReference>
<name>A0A238J7D6_9RHOB</name>
<dbReference type="OrthoDB" id="7817327at2"/>
<reference evidence="2" key="1">
    <citation type="submission" date="2017-05" db="EMBL/GenBank/DDBJ databases">
        <authorList>
            <person name="Rodrigo-Torres L."/>
            <person name="Arahal R. D."/>
            <person name="Lucena T."/>
        </authorList>
    </citation>
    <scope>NUCLEOTIDE SEQUENCE [LARGE SCALE GENOMIC DNA]</scope>
    <source>
        <strain evidence="2">CECT 8649</strain>
    </source>
</reference>
<proteinExistence type="predicted"/>
<dbReference type="EMBL" id="FXXP01000001">
    <property type="protein sequence ID" value="SMX26578.1"/>
    <property type="molecule type" value="Genomic_DNA"/>
</dbReference>
<sequence length="273" mass="31051">MTIQLEFNDTHNFTGRARIKQKSELFSLQLIDRQGETVRIHAKFDRAAIEKECKLDKEEPKEFVLDVFALGDIRRHVLPEYRYEDEIELHEIPDGANLEFRLKVISRSVDASGKILAATGGRVRLHTGSGDEGSGEQNQGIFHPKPSTSIGDRIWQVGWDGQGDFEVFVHADYFHKFVDDPLFAAHVFPEIVRSVATGILLRFDSIKDIDEDSLLAKWVSFIQQRLAIPLEGEEAAHLNDADNIDRLDLVEQIVAAFTSQKWRDGKTLIEEIL</sequence>
<evidence type="ECO:0000313" key="2">
    <source>
        <dbReference type="Proteomes" id="UP000225972"/>
    </source>
</evidence>
<dbReference type="RefSeq" id="WP_099242505.1">
    <property type="nucleotide sequence ID" value="NZ_FXXP01000001.1"/>
</dbReference>
<evidence type="ECO:0000313" key="1">
    <source>
        <dbReference type="EMBL" id="SMX26578.1"/>
    </source>
</evidence>
<keyword evidence="2" id="KW-1185">Reference proteome</keyword>
<accession>A0A238J7D6</accession>
<protein>
    <submittedName>
        <fullName evidence="1">Uncharacterized protein</fullName>
    </submittedName>
</protein>
<gene>
    <name evidence="1" type="ORF">TRP8649_00662</name>
</gene>
<dbReference type="AlphaFoldDB" id="A0A238J7D6"/>